<dbReference type="AlphaFoldDB" id="A0A6J7C2Z4"/>
<reference evidence="1" key="1">
    <citation type="submission" date="2020-05" db="EMBL/GenBank/DDBJ databases">
        <authorList>
            <person name="Chiriac C."/>
            <person name="Salcher M."/>
            <person name="Ghai R."/>
            <person name="Kavagutti S V."/>
        </authorList>
    </citation>
    <scope>NUCLEOTIDE SEQUENCE</scope>
</reference>
<dbReference type="EMBL" id="CAFBIZ010000268">
    <property type="protein sequence ID" value="CAB4852426.1"/>
    <property type="molecule type" value="Genomic_DNA"/>
</dbReference>
<accession>A0A6J7C2Z4</accession>
<name>A0A6J7C2Z4_9ZZZZ</name>
<sequence>MIAKKAAWKNADIVASTTFDTTNPPVLVTAMSHTVTKTCWDFSGSHDPIARRSRGPSAEK</sequence>
<evidence type="ECO:0000313" key="1">
    <source>
        <dbReference type="EMBL" id="CAB4852426.1"/>
    </source>
</evidence>
<gene>
    <name evidence="1" type="ORF">UFOPK3268_01653</name>
</gene>
<protein>
    <submittedName>
        <fullName evidence="1">Unannotated protein</fullName>
    </submittedName>
</protein>
<proteinExistence type="predicted"/>
<organism evidence="1">
    <name type="scientific">freshwater metagenome</name>
    <dbReference type="NCBI Taxonomy" id="449393"/>
    <lineage>
        <taxon>unclassified sequences</taxon>
        <taxon>metagenomes</taxon>
        <taxon>ecological metagenomes</taxon>
    </lineage>
</organism>